<protein>
    <recommendedName>
        <fullName evidence="5">Long-chain-fatty-acid--CoA ligase FadD13</fullName>
        <ecNumber evidence="3">6.2.1.3</ecNumber>
    </recommendedName>
    <alternativeName>
        <fullName evidence="6">Fatty acyl-CoA ligase</fullName>
    </alternativeName>
    <alternativeName>
        <fullName evidence="8">Fatty acyl-CoA synthetase</fullName>
    </alternativeName>
    <alternativeName>
        <fullName evidence="7">Very-long-chain fatty-acyl-CoA synthetase</fullName>
    </alternativeName>
</protein>
<dbReference type="AlphaFoldDB" id="A0A4Z0HVB8"/>
<evidence type="ECO:0000313" key="12">
    <source>
        <dbReference type="Proteomes" id="UP000297792"/>
    </source>
</evidence>
<dbReference type="Gene3D" id="3.30.300.30">
    <property type="match status" value="1"/>
</dbReference>
<dbReference type="Proteomes" id="UP000297792">
    <property type="component" value="Unassembled WGS sequence"/>
</dbReference>
<reference evidence="11 12" key="1">
    <citation type="submission" date="2018-12" db="EMBL/GenBank/DDBJ databases">
        <title>Draft genome sequences of Mycolicibacterium peregrinum isolated from a pig with lymphadenitis and from soil on the same Japanese pig farm.</title>
        <authorList>
            <person name="Komatsu T."/>
            <person name="Ohya K."/>
            <person name="Sawai K."/>
            <person name="Odoi J.O."/>
            <person name="Otsu K."/>
            <person name="Ota A."/>
            <person name="Ito T."/>
            <person name="Kawai M."/>
            <person name="Maruyama F."/>
        </authorList>
    </citation>
    <scope>NUCLEOTIDE SEQUENCE [LARGE SCALE GENOMIC DNA]</scope>
    <source>
        <strain evidence="11 12">138</strain>
    </source>
</reference>
<evidence type="ECO:0000256" key="2">
    <source>
        <dbReference type="ARBA" id="ARBA00022598"/>
    </source>
</evidence>
<dbReference type="InterPro" id="IPR025110">
    <property type="entry name" value="AMP-bd_C"/>
</dbReference>
<evidence type="ECO:0000313" key="11">
    <source>
        <dbReference type="EMBL" id="TGB47759.1"/>
    </source>
</evidence>
<dbReference type="PROSITE" id="PS00455">
    <property type="entry name" value="AMP_BINDING"/>
    <property type="match status" value="1"/>
</dbReference>
<evidence type="ECO:0000259" key="10">
    <source>
        <dbReference type="Pfam" id="PF13193"/>
    </source>
</evidence>
<comment type="catalytic activity">
    <reaction evidence="4">
        <text>a long-chain fatty acid + ATP + CoA = a long-chain fatty acyl-CoA + AMP + diphosphate</text>
        <dbReference type="Rhea" id="RHEA:15421"/>
        <dbReference type="ChEBI" id="CHEBI:30616"/>
        <dbReference type="ChEBI" id="CHEBI:33019"/>
        <dbReference type="ChEBI" id="CHEBI:57287"/>
        <dbReference type="ChEBI" id="CHEBI:57560"/>
        <dbReference type="ChEBI" id="CHEBI:83139"/>
        <dbReference type="ChEBI" id="CHEBI:456215"/>
        <dbReference type="EC" id="6.2.1.3"/>
    </reaction>
</comment>
<accession>A0A4Z0HVB8</accession>
<evidence type="ECO:0000256" key="8">
    <source>
        <dbReference type="ARBA" id="ARBA00083882"/>
    </source>
</evidence>
<keyword evidence="12" id="KW-1185">Reference proteome</keyword>
<keyword evidence="2" id="KW-0436">Ligase</keyword>
<evidence type="ECO:0000256" key="6">
    <source>
        <dbReference type="ARBA" id="ARBA00076959"/>
    </source>
</evidence>
<dbReference type="RefSeq" id="WP_105367243.1">
    <property type="nucleotide sequence ID" value="NZ_RWJZ01000001.1"/>
</dbReference>
<evidence type="ECO:0000256" key="7">
    <source>
        <dbReference type="ARBA" id="ARBA00080667"/>
    </source>
</evidence>
<dbReference type="FunFam" id="3.30.300.30:FF:000008">
    <property type="entry name" value="2,3-dihydroxybenzoate-AMP ligase"/>
    <property type="match status" value="1"/>
</dbReference>
<evidence type="ECO:0000256" key="1">
    <source>
        <dbReference type="ARBA" id="ARBA00006432"/>
    </source>
</evidence>
<evidence type="ECO:0000256" key="4">
    <source>
        <dbReference type="ARBA" id="ARBA00036813"/>
    </source>
</evidence>
<name>A0A4Z0HVB8_MYCPR</name>
<comment type="caution">
    <text evidence="11">The sequence shown here is derived from an EMBL/GenBank/DDBJ whole genome shotgun (WGS) entry which is preliminary data.</text>
</comment>
<evidence type="ECO:0000259" key="9">
    <source>
        <dbReference type="Pfam" id="PF00501"/>
    </source>
</evidence>
<sequence length="513" mass="55960">MFPGTHAAVDPTRPAVIMAGSGRTLTYGDLDTRSARIAAGLRHLGLKRGDVIALLSDNVAEAFEIFWAGMRSGLYVTAINRHLAAAEAGYILRDSDASVIFASAGLADLAAEAARQVPEVALRYSFGGSIEDFRPYEVLQDNAFEPLSEQPRGSEMLYSSGTTGRPKGIKLPLPDLSVDEPGGDVIAMLLQHAFGVTSSDVYLSPAPIYHAAPLRWAAAVHAIGGTVVLMEKFDAEAALSAIERLRVTVTQMVPTMFVRMLQLPDEVRSRYDHSSLKLAVHAGAPCPPEVKRAMLDWWGPILSEYYGATEGLGITLIDTEGWLDKPGSVGKAALGVVRVCDDDGRELPRGETGIVYFERDEPPFAYHNDPVKTAESRHPQHENWSTVGDLGYLDDDGYLFLTDRKSFMIISGGVNIYPQEIENVLTLHPKVFDVAVIGLPDTEMGEQVKAVVQTRPGVTGSDELAQELISYVRERLAHFKAPRSVDFVDELPRSATGKLVKRTLRDQYLEARA</sequence>
<dbReference type="PANTHER" id="PTHR24096">
    <property type="entry name" value="LONG-CHAIN-FATTY-ACID--COA LIGASE"/>
    <property type="match status" value="1"/>
</dbReference>
<dbReference type="InterPro" id="IPR000873">
    <property type="entry name" value="AMP-dep_synth/lig_dom"/>
</dbReference>
<dbReference type="Pfam" id="PF13193">
    <property type="entry name" value="AMP-binding_C"/>
    <property type="match status" value="1"/>
</dbReference>
<comment type="similarity">
    <text evidence="1">Belongs to the ATP-dependent AMP-binding enzyme family.</text>
</comment>
<evidence type="ECO:0000256" key="3">
    <source>
        <dbReference type="ARBA" id="ARBA00026121"/>
    </source>
</evidence>
<organism evidence="11 12">
    <name type="scientific">Mycolicibacterium peregrinum</name>
    <name type="common">Mycobacterium peregrinum</name>
    <dbReference type="NCBI Taxonomy" id="43304"/>
    <lineage>
        <taxon>Bacteria</taxon>
        <taxon>Bacillati</taxon>
        <taxon>Actinomycetota</taxon>
        <taxon>Actinomycetes</taxon>
        <taxon>Mycobacteriales</taxon>
        <taxon>Mycobacteriaceae</taxon>
        <taxon>Mycolicibacterium</taxon>
    </lineage>
</organism>
<proteinExistence type="inferred from homology"/>
<dbReference type="EC" id="6.2.1.3" evidence="3"/>
<feature type="domain" description="AMP-dependent synthetase/ligase" evidence="9">
    <location>
        <begin position="6"/>
        <end position="357"/>
    </location>
</feature>
<dbReference type="InterPro" id="IPR045851">
    <property type="entry name" value="AMP-bd_C_sf"/>
</dbReference>
<dbReference type="GO" id="GO:0004467">
    <property type="term" value="F:long-chain fatty acid-CoA ligase activity"/>
    <property type="evidence" value="ECO:0007669"/>
    <property type="project" value="UniProtKB-EC"/>
</dbReference>
<dbReference type="Pfam" id="PF00501">
    <property type="entry name" value="AMP-binding"/>
    <property type="match status" value="1"/>
</dbReference>
<dbReference type="Gene3D" id="3.40.50.12780">
    <property type="entry name" value="N-terminal domain of ligase-like"/>
    <property type="match status" value="1"/>
</dbReference>
<feature type="domain" description="AMP-binding enzyme C-terminal" evidence="10">
    <location>
        <begin position="420"/>
        <end position="498"/>
    </location>
</feature>
<evidence type="ECO:0000256" key="5">
    <source>
        <dbReference type="ARBA" id="ARBA00069710"/>
    </source>
</evidence>
<dbReference type="PANTHER" id="PTHR24096:SF323">
    <property type="entry name" value="BLR3536 PROTEIN"/>
    <property type="match status" value="1"/>
</dbReference>
<dbReference type="SUPFAM" id="SSF56801">
    <property type="entry name" value="Acetyl-CoA synthetase-like"/>
    <property type="match status" value="1"/>
</dbReference>
<dbReference type="InterPro" id="IPR020845">
    <property type="entry name" value="AMP-binding_CS"/>
</dbReference>
<gene>
    <name evidence="11" type="ORF">EJD98_02305</name>
</gene>
<dbReference type="InterPro" id="IPR042099">
    <property type="entry name" value="ANL_N_sf"/>
</dbReference>
<dbReference type="EMBL" id="RWKA01000001">
    <property type="protein sequence ID" value="TGB47759.1"/>
    <property type="molecule type" value="Genomic_DNA"/>
</dbReference>